<evidence type="ECO:0000313" key="1">
    <source>
        <dbReference type="EMBL" id="GBP55401.1"/>
    </source>
</evidence>
<dbReference type="AlphaFoldDB" id="A0A4C1WVN9"/>
<gene>
    <name evidence="1" type="ORF">EVAR_45723_1</name>
</gene>
<proteinExistence type="predicted"/>
<protein>
    <submittedName>
        <fullName evidence="1">Uncharacterized protein</fullName>
    </submittedName>
</protein>
<reference evidence="1 2" key="1">
    <citation type="journal article" date="2019" name="Commun. Biol.">
        <title>The bagworm genome reveals a unique fibroin gene that provides high tensile strength.</title>
        <authorList>
            <person name="Kono N."/>
            <person name="Nakamura H."/>
            <person name="Ohtoshi R."/>
            <person name="Tomita M."/>
            <person name="Numata K."/>
            <person name="Arakawa K."/>
        </authorList>
    </citation>
    <scope>NUCLEOTIDE SEQUENCE [LARGE SCALE GENOMIC DNA]</scope>
</reference>
<organism evidence="1 2">
    <name type="scientific">Eumeta variegata</name>
    <name type="common">Bagworm moth</name>
    <name type="synonym">Eumeta japonica</name>
    <dbReference type="NCBI Taxonomy" id="151549"/>
    <lineage>
        <taxon>Eukaryota</taxon>
        <taxon>Metazoa</taxon>
        <taxon>Ecdysozoa</taxon>
        <taxon>Arthropoda</taxon>
        <taxon>Hexapoda</taxon>
        <taxon>Insecta</taxon>
        <taxon>Pterygota</taxon>
        <taxon>Neoptera</taxon>
        <taxon>Endopterygota</taxon>
        <taxon>Lepidoptera</taxon>
        <taxon>Glossata</taxon>
        <taxon>Ditrysia</taxon>
        <taxon>Tineoidea</taxon>
        <taxon>Psychidae</taxon>
        <taxon>Oiketicinae</taxon>
        <taxon>Eumeta</taxon>
    </lineage>
</organism>
<accession>A0A4C1WVN9</accession>
<comment type="caution">
    <text evidence="1">The sequence shown here is derived from an EMBL/GenBank/DDBJ whole genome shotgun (WGS) entry which is preliminary data.</text>
</comment>
<sequence length="174" mass="19352">MHKEVYTLICTSETSIISCASGERKQRDETDRTEKIEILLLAILNGKSFSRQAPLALRNRVLVPILMKQDKTITGKTELFPKGGEQQSRAARAQIRLRGADKDILQNGTQVARDQGGSDRLLSDGSPAHMLFDYVIKRNAQCERKSAAWLLHRSSESAIQITVAVFLSTLLTSL</sequence>
<keyword evidence="2" id="KW-1185">Reference proteome</keyword>
<name>A0A4C1WVN9_EUMVA</name>
<dbReference type="EMBL" id="BGZK01000667">
    <property type="protein sequence ID" value="GBP55401.1"/>
    <property type="molecule type" value="Genomic_DNA"/>
</dbReference>
<dbReference type="Proteomes" id="UP000299102">
    <property type="component" value="Unassembled WGS sequence"/>
</dbReference>
<evidence type="ECO:0000313" key="2">
    <source>
        <dbReference type="Proteomes" id="UP000299102"/>
    </source>
</evidence>